<keyword evidence="2" id="KW-1133">Transmembrane helix</keyword>
<geneLocation type="chloroplast" evidence="3"/>
<evidence type="ECO:0008006" key="4">
    <source>
        <dbReference type="Google" id="ProtNLM"/>
    </source>
</evidence>
<keyword evidence="2" id="KW-0472">Membrane</keyword>
<feature type="compositionally biased region" description="Basic residues" evidence="1">
    <location>
        <begin position="95"/>
        <end position="105"/>
    </location>
</feature>
<sequence>MKKKVWNQKFESLHFGYASSLLQLHYFAQLLLCFLPILCFFSKAEERRNRCSVRSSPSAKERRLLSLLRSASLKRKEPMRKCTTETKEAFTPGAHQRKKPLHPRS</sequence>
<keyword evidence="3" id="KW-0934">Plastid</keyword>
<accession>A0A2U8GI62</accession>
<feature type="transmembrane region" description="Helical" evidence="2">
    <location>
        <begin position="20"/>
        <end position="41"/>
    </location>
</feature>
<proteinExistence type="predicted"/>
<protein>
    <recommendedName>
        <fullName evidence="4">Transmembrane protein</fullName>
    </recommendedName>
</protein>
<dbReference type="EMBL" id="MF276979">
    <property type="protein sequence ID" value="AWI68365.1"/>
    <property type="molecule type" value="Genomic_DNA"/>
</dbReference>
<feature type="compositionally biased region" description="Basic and acidic residues" evidence="1">
    <location>
        <begin position="74"/>
        <end position="88"/>
    </location>
</feature>
<name>A0A2U8GI62_PEDDU</name>
<keyword evidence="3" id="KW-0150">Chloroplast</keyword>
<keyword evidence="2" id="KW-0812">Transmembrane</keyword>
<evidence type="ECO:0000256" key="2">
    <source>
        <dbReference type="SAM" id="Phobius"/>
    </source>
</evidence>
<feature type="region of interest" description="Disordered" evidence="1">
    <location>
        <begin position="74"/>
        <end position="105"/>
    </location>
</feature>
<evidence type="ECO:0000313" key="3">
    <source>
        <dbReference type="EMBL" id="AWI68365.1"/>
    </source>
</evidence>
<dbReference type="AlphaFoldDB" id="A0A2U8GI62"/>
<evidence type="ECO:0000256" key="1">
    <source>
        <dbReference type="SAM" id="MobiDB-lite"/>
    </source>
</evidence>
<organism evidence="3">
    <name type="scientific">Pediastrum duplex</name>
    <name type="common">Green alga</name>
    <dbReference type="NCBI Taxonomy" id="3105"/>
    <lineage>
        <taxon>Eukaryota</taxon>
        <taxon>Viridiplantae</taxon>
        <taxon>Chlorophyta</taxon>
        <taxon>core chlorophytes</taxon>
        <taxon>Chlorophyceae</taxon>
        <taxon>CS clade</taxon>
        <taxon>Sphaeropleales</taxon>
        <taxon>Hydrodictyaceae</taxon>
        <taxon>Pediastrum</taxon>
    </lineage>
</organism>
<reference evidence="3" key="1">
    <citation type="journal article" date="2018" name="Am. J. Bot.">
        <title>Organellar phylogenomics inform systematics in the green algal family Hydrodictyaceae (Chlorophyceae) and provide clues to the complex evolutionary history of plastid genomes in the green algal tree of life.</title>
        <authorList>
            <person name="McManus H.A."/>
            <person name="Fucikova K."/>
            <person name="Lewis P.O."/>
            <person name="Lewis L.A."/>
            <person name="Karol K.G."/>
        </authorList>
    </citation>
    <scope>NUCLEOTIDE SEQUENCE</scope>
</reference>